<reference evidence="1 2" key="1">
    <citation type="submission" date="2006-12" db="EMBL/GenBank/DDBJ databases">
        <title>Genomic analysis of Burkholderia ambifaria phage BcepF1, a member of the Bcep781- like phage supergroup.</title>
        <authorList>
            <person name="Summer E.J."/>
            <person name="Robinson S."/>
            <person name="Haines C."/>
            <person name="Adams B."/>
            <person name="Daggett M."/>
            <person name="Landua J."/>
            <person name="Swanson S."/>
            <person name="Vorndam W."/>
            <person name="Morrison W."/>
            <person name="Nail K."/>
            <person name="Gonzalez C."/>
            <person name="Young R."/>
        </authorList>
    </citation>
    <scope>NUCLEOTIDE SEQUENCE [LARGE SCALE GENOMIC DNA]</scope>
</reference>
<dbReference type="RefSeq" id="YP_001039771.1">
    <property type="nucleotide sequence ID" value="NC_009015.1"/>
</dbReference>
<accession>A1YZZ1</accession>
<gene>
    <name evidence="1" type="ORF">BcepF1.087</name>
</gene>
<dbReference type="Gene3D" id="1.10.287.1080">
    <property type="entry name" value="MazG-like"/>
    <property type="match status" value="1"/>
</dbReference>
<dbReference type="EMBL" id="EF153632">
    <property type="protein sequence ID" value="ABL96818.1"/>
    <property type="molecule type" value="Genomic_DNA"/>
</dbReference>
<name>A1YZZ1_9CAUD</name>
<dbReference type="KEGG" id="vg:4818250"/>
<dbReference type="SUPFAM" id="SSF101386">
    <property type="entry name" value="all-alpha NTP pyrophosphatases"/>
    <property type="match status" value="1"/>
</dbReference>
<evidence type="ECO:0000313" key="1">
    <source>
        <dbReference type="EMBL" id="ABL96818.1"/>
    </source>
</evidence>
<dbReference type="GeneID" id="4818250"/>
<keyword evidence="2" id="KW-1185">Reference proteome</keyword>
<dbReference type="OrthoDB" id="10506at10239"/>
<dbReference type="Proteomes" id="UP000001793">
    <property type="component" value="Segment"/>
</dbReference>
<protein>
    <submittedName>
        <fullName evidence="1">Conserved phage protein</fullName>
    </submittedName>
</protein>
<organism evidence="1 2">
    <name type="scientific">Burkholderia phage BcepF1</name>
    <dbReference type="NCBI Taxonomy" id="2886897"/>
    <lineage>
        <taxon>Viruses</taxon>
        <taxon>Duplodnaviria</taxon>
        <taxon>Heunggongvirae</taxon>
        <taxon>Uroviricota</taxon>
        <taxon>Caudoviricetes</taxon>
        <taxon>Lindbergviridae</taxon>
        <taxon>Bcepfunavirus</taxon>
        <taxon>Bcepfunavirus bcepF1</taxon>
    </lineage>
</organism>
<proteinExistence type="predicted"/>
<dbReference type="CDD" id="cd11540">
    <property type="entry name" value="NTP-PPase_u3"/>
    <property type="match status" value="1"/>
</dbReference>
<evidence type="ECO:0000313" key="2">
    <source>
        <dbReference type="Proteomes" id="UP000001793"/>
    </source>
</evidence>
<sequence length="218" mass="24111">MIESQRIAAEGEQEPTQDAELAVVEEPEYFGRIRQWASDRNLINGSDSKSQFLKLQSEKGELAEAIRLGNRDEIIDGIGDASVVLTIIAAQNGIEITNDVIQEEVSYINGIVERSQGFVYSFLSLDAQIGRLGDAIAKGQDVNAPIMKSILELQFLAQMYHVQMGVEAAKSYAFALENAWNDIKDRKGVMYNGVFVKSTDERYESIVAELAAAQKNTD</sequence>